<dbReference type="InterPro" id="IPR036388">
    <property type="entry name" value="WH-like_DNA-bd_sf"/>
</dbReference>
<dbReference type="InterPro" id="IPR036866">
    <property type="entry name" value="RibonucZ/Hydroxyglut_hydro"/>
</dbReference>
<protein>
    <submittedName>
        <fullName evidence="2">Hydroxyacylglutathione hydrolase</fullName>
        <ecNumber evidence="2">3.1.2.6</ecNumber>
    </submittedName>
</protein>
<dbReference type="AlphaFoldDB" id="A0A6M4H872"/>
<dbReference type="GO" id="GO:0004416">
    <property type="term" value="F:hydroxyacylglutathione hydrolase activity"/>
    <property type="evidence" value="ECO:0007669"/>
    <property type="project" value="UniProtKB-EC"/>
</dbReference>
<dbReference type="InParanoid" id="A0A6M4H872"/>
<dbReference type="PANTHER" id="PTHR23131">
    <property type="entry name" value="ENDORIBONUCLEASE LACTB2"/>
    <property type="match status" value="1"/>
</dbReference>
<evidence type="ECO:0000259" key="1">
    <source>
        <dbReference type="SMART" id="SM00849"/>
    </source>
</evidence>
<dbReference type="InterPro" id="IPR050662">
    <property type="entry name" value="Sec-metab_biosynth-thioest"/>
</dbReference>
<reference evidence="2 3" key="1">
    <citation type="submission" date="2020-04" db="EMBL/GenBank/DDBJ databases">
        <title>Usitatibacter rugosus gen. nov., sp. nov. and Usitatibacter palustris sp. nov., novel members of Usitatibacteraceae fam. nov. within the order Nitrosomonadales isolated from soil.</title>
        <authorList>
            <person name="Huber K.J."/>
            <person name="Neumann-Schaal M."/>
            <person name="Geppert A."/>
            <person name="Luckner M."/>
            <person name="Wanner G."/>
            <person name="Overmann J."/>
        </authorList>
    </citation>
    <scope>NUCLEOTIDE SEQUENCE [LARGE SCALE GENOMIC DNA]</scope>
    <source>
        <strain evidence="2 3">Swamp67</strain>
    </source>
</reference>
<evidence type="ECO:0000313" key="3">
    <source>
        <dbReference type="Proteomes" id="UP000503096"/>
    </source>
</evidence>
<dbReference type="EMBL" id="CP053073">
    <property type="protein sequence ID" value="QJR15562.1"/>
    <property type="molecule type" value="Genomic_DNA"/>
</dbReference>
<dbReference type="Pfam" id="PF21221">
    <property type="entry name" value="B_lactamase-like_C"/>
    <property type="match status" value="1"/>
</dbReference>
<sequence>MIVVDYPFAEALPAPGEAIRVAEGVHWIRMPLPFALDHINLWLLEDGDGWTIVDTGLGVQATWDLWEKQFAGTMGGRPVKNIVVTHYHPDHLGSANWLVEKTCAPFWITLGEYLSGHAAHDDTAGFDRGTGIEFFRVNGLDTSRFPEKMRTANGYRRGVPSIPTSYRRMMHGDKLAIGGREWEVITVFGHAPEHAALYCASLNVLISGDQVLPRITTNVGVWGNQPESNPLALFLDSIGRFLPLPADARVLPSHDRVFHGLHERIAQLREHHAERLEKLAAACATPITAHEALPVLFKRTLDDHQLMFAMGEAIAHLHYLEQRGEVRRQVQADGIRRFVR</sequence>
<gene>
    <name evidence="2" type="primary">gloB_2</name>
    <name evidence="2" type="ORF">DSM104440_02384</name>
</gene>
<dbReference type="RefSeq" id="WP_212758057.1">
    <property type="nucleotide sequence ID" value="NZ_CP053073.1"/>
</dbReference>
<dbReference type="Proteomes" id="UP000503096">
    <property type="component" value="Chromosome"/>
</dbReference>
<keyword evidence="2" id="KW-0378">Hydrolase</keyword>
<dbReference type="Gene3D" id="1.10.10.10">
    <property type="entry name" value="Winged helix-like DNA-binding domain superfamily/Winged helix DNA-binding domain"/>
    <property type="match status" value="1"/>
</dbReference>
<dbReference type="EC" id="3.1.2.6" evidence="2"/>
<dbReference type="SMART" id="SM00849">
    <property type="entry name" value="Lactamase_B"/>
    <property type="match status" value="1"/>
</dbReference>
<accession>A0A6M4H872</accession>
<evidence type="ECO:0000313" key="2">
    <source>
        <dbReference type="EMBL" id="QJR15562.1"/>
    </source>
</evidence>
<proteinExistence type="predicted"/>
<keyword evidence="3" id="KW-1185">Reference proteome</keyword>
<dbReference type="PANTHER" id="PTHR23131:SF4">
    <property type="entry name" value="METALLO-BETA-LACTAMASE SUPERFAMILY POTEIN"/>
    <property type="match status" value="1"/>
</dbReference>
<dbReference type="SUPFAM" id="SSF56281">
    <property type="entry name" value="Metallo-hydrolase/oxidoreductase"/>
    <property type="match status" value="1"/>
</dbReference>
<dbReference type="KEGG" id="upl:DSM104440_02384"/>
<dbReference type="Gene3D" id="3.60.15.10">
    <property type="entry name" value="Ribonuclease Z/Hydroxyacylglutathione hydrolase-like"/>
    <property type="match status" value="1"/>
</dbReference>
<feature type="domain" description="Metallo-beta-lactamase" evidence="1">
    <location>
        <begin position="38"/>
        <end position="254"/>
    </location>
</feature>
<dbReference type="Pfam" id="PF00753">
    <property type="entry name" value="Lactamase_B"/>
    <property type="match status" value="1"/>
</dbReference>
<dbReference type="InterPro" id="IPR001279">
    <property type="entry name" value="Metallo-B-lactamas"/>
</dbReference>
<name>A0A6M4H872_9PROT</name>
<dbReference type="InterPro" id="IPR048933">
    <property type="entry name" value="B_lactamase-like_C"/>
</dbReference>
<organism evidence="2 3">
    <name type="scientific">Usitatibacter palustris</name>
    <dbReference type="NCBI Taxonomy" id="2732487"/>
    <lineage>
        <taxon>Bacteria</taxon>
        <taxon>Pseudomonadati</taxon>
        <taxon>Pseudomonadota</taxon>
        <taxon>Betaproteobacteria</taxon>
        <taxon>Nitrosomonadales</taxon>
        <taxon>Usitatibacteraceae</taxon>
        <taxon>Usitatibacter</taxon>
    </lineage>
</organism>